<name>A0A6J5MW52_9CAUD</name>
<organism evidence="1">
    <name type="scientific">uncultured Caudovirales phage</name>
    <dbReference type="NCBI Taxonomy" id="2100421"/>
    <lineage>
        <taxon>Viruses</taxon>
        <taxon>Duplodnaviria</taxon>
        <taxon>Heunggongvirae</taxon>
        <taxon>Uroviricota</taxon>
        <taxon>Caudoviricetes</taxon>
        <taxon>Peduoviridae</taxon>
        <taxon>Maltschvirus</taxon>
        <taxon>Maltschvirus maltsch</taxon>
    </lineage>
</organism>
<dbReference type="EMBL" id="LR796560">
    <property type="protein sequence ID" value="CAB4151495.1"/>
    <property type="molecule type" value="Genomic_DNA"/>
</dbReference>
<gene>
    <name evidence="1" type="ORF">UFOVP600_19</name>
</gene>
<sequence>MKEQITLGGCNYIYVEHENEFQLFYDAKDTSWREDLRGKLATKIIDTGNDLKIIQEKKNRLDYSEATEIKFLLNKILK</sequence>
<accession>A0A6J5MW52</accession>
<protein>
    <submittedName>
        <fullName evidence="1">Uncharacterized protein</fullName>
    </submittedName>
</protein>
<proteinExistence type="predicted"/>
<reference evidence="1" key="1">
    <citation type="submission" date="2020-04" db="EMBL/GenBank/DDBJ databases">
        <authorList>
            <person name="Chiriac C."/>
            <person name="Salcher M."/>
            <person name="Ghai R."/>
            <person name="Kavagutti S V."/>
        </authorList>
    </citation>
    <scope>NUCLEOTIDE SEQUENCE</scope>
</reference>
<evidence type="ECO:0000313" key="1">
    <source>
        <dbReference type="EMBL" id="CAB4151495.1"/>
    </source>
</evidence>